<dbReference type="Proteomes" id="UP001519306">
    <property type="component" value="Unassembled WGS sequence"/>
</dbReference>
<dbReference type="PANTHER" id="PTHR30454">
    <property type="entry name" value="4-HYDROXY-3-METHYLBUT-2-EN-1-YL DIPHOSPHATE SYNTHASE"/>
    <property type="match status" value="1"/>
</dbReference>
<dbReference type="InterPro" id="IPR058579">
    <property type="entry name" value="IspG_C"/>
</dbReference>
<keyword evidence="1 7" id="KW-0004">4Fe-4S</keyword>
<dbReference type="Gene3D" id="3.30.413.10">
    <property type="entry name" value="Sulfite Reductase Hemoprotein, domain 1"/>
    <property type="match status" value="1"/>
</dbReference>
<dbReference type="NCBIfam" id="TIGR00612">
    <property type="entry name" value="ispG_gcpE"/>
    <property type="match status" value="1"/>
</dbReference>
<keyword evidence="5 7" id="KW-0411">Iron-sulfur</keyword>
<comment type="cofactor">
    <cofactor evidence="7">
        <name>[4Fe-4S] cluster</name>
        <dbReference type="ChEBI" id="CHEBI:49883"/>
    </cofactor>
    <text evidence="7">Binds 1 [4Fe-4S] cluster.</text>
</comment>
<evidence type="ECO:0000256" key="5">
    <source>
        <dbReference type="ARBA" id="ARBA00023014"/>
    </source>
</evidence>
<dbReference type="PIRSF" id="PIRSF004640">
    <property type="entry name" value="IspG"/>
    <property type="match status" value="1"/>
</dbReference>
<keyword evidence="6 7" id="KW-0414">Isoprene biosynthesis</keyword>
<name>A0ABS4KCI5_9FIRM</name>
<accession>A0ABS4KCI5</accession>
<keyword evidence="3 7" id="KW-0560">Oxidoreductase</keyword>
<dbReference type="GO" id="GO:0046429">
    <property type="term" value="F:4-hydroxy-3-methylbut-2-en-1-yl diphosphate synthase activity (ferredoxin)"/>
    <property type="evidence" value="ECO:0007669"/>
    <property type="project" value="UniProtKB-EC"/>
</dbReference>
<dbReference type="InterPro" id="IPR011005">
    <property type="entry name" value="Dihydropteroate_synth-like_sf"/>
</dbReference>
<evidence type="ECO:0000256" key="6">
    <source>
        <dbReference type="ARBA" id="ARBA00023229"/>
    </source>
</evidence>
<keyword evidence="4 7" id="KW-0408">Iron</keyword>
<feature type="binding site" evidence="7">
    <location>
        <position position="308"/>
    </location>
    <ligand>
        <name>[4Fe-4S] cluster</name>
        <dbReference type="ChEBI" id="CHEBI:49883"/>
    </ligand>
</feature>
<comment type="similarity">
    <text evidence="7">Belongs to the IspG family.</text>
</comment>
<dbReference type="PANTHER" id="PTHR30454:SF0">
    <property type="entry name" value="4-HYDROXY-3-METHYLBUT-2-EN-1-YL DIPHOSPHATE SYNTHASE (FERREDOXIN), CHLOROPLASTIC"/>
    <property type="match status" value="1"/>
</dbReference>
<evidence type="ECO:0000313" key="11">
    <source>
        <dbReference type="Proteomes" id="UP001519306"/>
    </source>
</evidence>
<gene>
    <name evidence="7" type="primary">ispG</name>
    <name evidence="10" type="ORF">J2Z71_001021</name>
</gene>
<dbReference type="EC" id="1.17.7.3" evidence="7"/>
<feature type="domain" description="IspG TIM-barrel" evidence="8">
    <location>
        <begin position="7"/>
        <end position="246"/>
    </location>
</feature>
<evidence type="ECO:0000259" key="8">
    <source>
        <dbReference type="Pfam" id="PF04551"/>
    </source>
</evidence>
<feature type="binding site" evidence="7">
    <location>
        <position position="301"/>
    </location>
    <ligand>
        <name>[4Fe-4S] cluster</name>
        <dbReference type="ChEBI" id="CHEBI:49883"/>
    </ligand>
</feature>
<dbReference type="EMBL" id="JAGGLJ010000008">
    <property type="protein sequence ID" value="MBP2025488.1"/>
    <property type="molecule type" value="Genomic_DNA"/>
</dbReference>
<comment type="caution">
    <text evidence="10">The sequence shown here is derived from an EMBL/GenBank/DDBJ whole genome shotgun (WGS) entry which is preliminary data.</text>
</comment>
<evidence type="ECO:0000256" key="7">
    <source>
        <dbReference type="HAMAP-Rule" id="MF_00159"/>
    </source>
</evidence>
<keyword evidence="2 7" id="KW-0479">Metal-binding</keyword>
<dbReference type="GO" id="GO:0141197">
    <property type="term" value="F:4-hydroxy-3-methylbut-2-enyl-diphosphate synthase activity (flavodoxin)"/>
    <property type="evidence" value="ECO:0007669"/>
    <property type="project" value="UniProtKB-EC"/>
</dbReference>
<dbReference type="SUPFAM" id="SSF51717">
    <property type="entry name" value="Dihydropteroate synthetase-like"/>
    <property type="match status" value="1"/>
</dbReference>
<comment type="function">
    <text evidence="7">Converts 2C-methyl-D-erythritol 2,4-cyclodiphosphate (ME-2,4cPP) into 1-hydroxy-2-methyl-2-(E)-butenyl 4-diphosphate.</text>
</comment>
<dbReference type="Pfam" id="PF04551">
    <property type="entry name" value="GcpE"/>
    <property type="match status" value="1"/>
</dbReference>
<evidence type="ECO:0000256" key="3">
    <source>
        <dbReference type="ARBA" id="ARBA00023002"/>
    </source>
</evidence>
<keyword evidence="11" id="KW-1185">Reference proteome</keyword>
<evidence type="ECO:0000259" key="9">
    <source>
        <dbReference type="Pfam" id="PF26540"/>
    </source>
</evidence>
<dbReference type="InterPro" id="IPR004588">
    <property type="entry name" value="IspG_bac-typ"/>
</dbReference>
<feature type="binding site" evidence="7">
    <location>
        <position position="268"/>
    </location>
    <ligand>
        <name>[4Fe-4S] cluster</name>
        <dbReference type="ChEBI" id="CHEBI:49883"/>
    </ligand>
</feature>
<feature type="domain" description="IspG C-terminal" evidence="9">
    <location>
        <begin position="262"/>
        <end position="350"/>
    </location>
</feature>
<evidence type="ECO:0000256" key="1">
    <source>
        <dbReference type="ARBA" id="ARBA00022485"/>
    </source>
</evidence>
<evidence type="ECO:0000256" key="4">
    <source>
        <dbReference type="ARBA" id="ARBA00023004"/>
    </source>
</evidence>
<protein>
    <recommendedName>
        <fullName evidence="7">4-hydroxy-3-methylbut-2-en-1-yl diphosphate synthase (flavodoxin)</fullName>
        <ecNumber evidence="7">1.17.7.3</ecNumber>
    </recommendedName>
    <alternativeName>
        <fullName evidence="7">1-hydroxy-2-methyl-2-(E)-butenyl 4-diphosphate synthase</fullName>
    </alternativeName>
</protein>
<dbReference type="Pfam" id="PF26540">
    <property type="entry name" value="GcpE_C"/>
    <property type="match status" value="1"/>
</dbReference>
<dbReference type="RefSeq" id="WP_210060780.1">
    <property type="nucleotide sequence ID" value="NZ_JAGGLJ010000008.1"/>
</dbReference>
<evidence type="ECO:0000313" key="10">
    <source>
        <dbReference type="EMBL" id="MBP2025488.1"/>
    </source>
</evidence>
<dbReference type="SUPFAM" id="SSF56014">
    <property type="entry name" value="Nitrite and sulphite reductase 4Fe-4S domain-like"/>
    <property type="match status" value="1"/>
</dbReference>
<sequence>MINRKKTKQIKVGNLYIGKDAPISVQSMTNTITKDIDKTVEQILKLEDAGCDIIRFAVNDLEDAAAIPIIKSKINIPTIADIQYDYRLAFASAENGIDGLRINPGNIGERWKVEEVVKACKEHNISIRVGVNSGSVKKEFLEKYNGVNEESICYSALEEIEILESMNFNDIKVSLKASDVNLSIASYTRFSELSDYPLHLGITEAGPAFAGTIKSSVGIGTLLANGIGDTIRVSLTADPVEEVKVGREILKSLGLYTKGIDIVSCPTCARTKINLLEIVEEAQKRLDKIKDKNLKVALMGCAVNGPGEAREADIGIAGGDGEGIIFKKGVIVKKVREEDLLDELFKEIEKL</sequence>
<dbReference type="InterPro" id="IPR016425">
    <property type="entry name" value="IspG_bac"/>
</dbReference>
<comment type="catalytic activity">
    <reaction evidence="7">
        <text>(2E)-4-hydroxy-3-methylbut-2-enyl diphosphate + oxidized [flavodoxin] + H2O + 2 H(+) = 2-C-methyl-D-erythritol 2,4-cyclic diphosphate + reduced [flavodoxin]</text>
        <dbReference type="Rhea" id="RHEA:43604"/>
        <dbReference type="Rhea" id="RHEA-COMP:10622"/>
        <dbReference type="Rhea" id="RHEA-COMP:10623"/>
        <dbReference type="ChEBI" id="CHEBI:15377"/>
        <dbReference type="ChEBI" id="CHEBI:15378"/>
        <dbReference type="ChEBI" id="CHEBI:57618"/>
        <dbReference type="ChEBI" id="CHEBI:58210"/>
        <dbReference type="ChEBI" id="CHEBI:58483"/>
        <dbReference type="ChEBI" id="CHEBI:128753"/>
        <dbReference type="EC" id="1.17.7.3"/>
    </reaction>
</comment>
<dbReference type="Gene3D" id="3.20.20.20">
    <property type="entry name" value="Dihydropteroate synthase-like"/>
    <property type="match status" value="1"/>
</dbReference>
<reference evidence="10 11" key="1">
    <citation type="submission" date="2021-03" db="EMBL/GenBank/DDBJ databases">
        <title>Genomic Encyclopedia of Type Strains, Phase IV (KMG-IV): sequencing the most valuable type-strain genomes for metagenomic binning, comparative biology and taxonomic classification.</title>
        <authorList>
            <person name="Goeker M."/>
        </authorList>
    </citation>
    <scope>NUCLEOTIDE SEQUENCE [LARGE SCALE GENOMIC DNA]</scope>
    <source>
        <strain evidence="10 11">DSM 27563</strain>
    </source>
</reference>
<evidence type="ECO:0000256" key="2">
    <source>
        <dbReference type="ARBA" id="ARBA00022723"/>
    </source>
</evidence>
<organism evidence="10 11">
    <name type="scientific">Peptoniphilus stercorisuis</name>
    <dbReference type="NCBI Taxonomy" id="1436965"/>
    <lineage>
        <taxon>Bacteria</taxon>
        <taxon>Bacillati</taxon>
        <taxon>Bacillota</taxon>
        <taxon>Tissierellia</taxon>
        <taxon>Tissierellales</taxon>
        <taxon>Peptoniphilaceae</taxon>
        <taxon>Peptoniphilus</taxon>
    </lineage>
</organism>
<dbReference type="InterPro" id="IPR058578">
    <property type="entry name" value="IspG_TIM"/>
</dbReference>
<feature type="binding site" evidence="7">
    <location>
        <position position="265"/>
    </location>
    <ligand>
        <name>[4Fe-4S] cluster</name>
        <dbReference type="ChEBI" id="CHEBI:49883"/>
    </ligand>
</feature>
<dbReference type="NCBIfam" id="NF001540">
    <property type="entry name" value="PRK00366.1"/>
    <property type="match status" value="1"/>
</dbReference>
<comment type="pathway">
    <text evidence="7">Isoprenoid biosynthesis; isopentenyl diphosphate biosynthesis via DXP pathway; isopentenyl diphosphate from 1-deoxy-D-xylulose 5-phosphate: step 5/6.</text>
</comment>
<proteinExistence type="inferred from homology"/>
<dbReference type="InterPro" id="IPR045854">
    <property type="entry name" value="NO2/SO3_Rdtase_4Fe4S_sf"/>
</dbReference>
<dbReference type="HAMAP" id="MF_00159">
    <property type="entry name" value="IspG"/>
    <property type="match status" value="1"/>
</dbReference>